<evidence type="ECO:0000313" key="7">
    <source>
        <dbReference type="EMBL" id="EKM58108.1"/>
    </source>
</evidence>
<keyword evidence="8" id="KW-1185">Reference proteome</keyword>
<gene>
    <name evidence="7" type="ORF">PHACADRAFT_252148</name>
</gene>
<dbReference type="InParanoid" id="K5W2K7"/>
<dbReference type="OrthoDB" id="15567at2759"/>
<dbReference type="PANTHER" id="PTHR24210:SF0">
    <property type="entry name" value="LIM DOMAIN-CONTAINING PROTEIN"/>
    <property type="match status" value="1"/>
</dbReference>
<dbReference type="SUPFAM" id="SSF57716">
    <property type="entry name" value="Glucocorticoid receptor-like (DNA-binding domain)"/>
    <property type="match status" value="4"/>
</dbReference>
<dbReference type="AlphaFoldDB" id="K5W2K7"/>
<evidence type="ECO:0000256" key="4">
    <source>
        <dbReference type="PROSITE-ProRule" id="PRU00125"/>
    </source>
</evidence>
<dbReference type="GO" id="GO:0030695">
    <property type="term" value="F:GTPase regulator activity"/>
    <property type="evidence" value="ECO:0007669"/>
    <property type="project" value="UniProtKB-ARBA"/>
</dbReference>
<keyword evidence="3 4" id="KW-0440">LIM domain</keyword>
<dbReference type="EMBL" id="JH930470">
    <property type="protein sequence ID" value="EKM58108.1"/>
    <property type="molecule type" value="Genomic_DNA"/>
</dbReference>
<dbReference type="InterPro" id="IPR017351">
    <property type="entry name" value="PINCH-1-4-like"/>
</dbReference>
<dbReference type="Pfam" id="PF00412">
    <property type="entry name" value="LIM"/>
    <property type="match status" value="2"/>
</dbReference>
<keyword evidence="1 4" id="KW-0479">Metal-binding</keyword>
<protein>
    <recommendedName>
        <fullName evidence="6">LIM zinc-binding domain-containing protein</fullName>
    </recommendedName>
</protein>
<dbReference type="STRING" id="650164.K5W2K7"/>
<proteinExistence type="predicted"/>
<dbReference type="KEGG" id="pco:PHACADRAFT_252148"/>
<organism evidence="7 8">
    <name type="scientific">Phanerochaete carnosa (strain HHB-10118-sp)</name>
    <name type="common">White-rot fungus</name>
    <name type="synonym">Peniophora carnosa</name>
    <dbReference type="NCBI Taxonomy" id="650164"/>
    <lineage>
        <taxon>Eukaryota</taxon>
        <taxon>Fungi</taxon>
        <taxon>Dikarya</taxon>
        <taxon>Basidiomycota</taxon>
        <taxon>Agaricomycotina</taxon>
        <taxon>Agaricomycetes</taxon>
        <taxon>Polyporales</taxon>
        <taxon>Phanerochaetaceae</taxon>
        <taxon>Phanerochaete</taxon>
    </lineage>
</organism>
<feature type="domain" description="LIM zinc-binding" evidence="6">
    <location>
        <begin position="152"/>
        <end position="211"/>
    </location>
</feature>
<reference evidence="7 8" key="1">
    <citation type="journal article" date="2012" name="BMC Genomics">
        <title>Comparative genomics of the white-rot fungi, Phanerochaete carnosa and P. chrysosporium, to elucidate the genetic basis of the distinct wood types they colonize.</title>
        <authorList>
            <person name="Suzuki H."/>
            <person name="MacDonald J."/>
            <person name="Syed K."/>
            <person name="Salamov A."/>
            <person name="Hori C."/>
            <person name="Aerts A."/>
            <person name="Henrissat B."/>
            <person name="Wiebenga A."/>
            <person name="vanKuyk P.A."/>
            <person name="Barry K."/>
            <person name="Lindquist E."/>
            <person name="LaButti K."/>
            <person name="Lapidus A."/>
            <person name="Lucas S."/>
            <person name="Coutinho P."/>
            <person name="Gong Y."/>
            <person name="Samejima M."/>
            <person name="Mahadevan R."/>
            <person name="Abou-Zaid M."/>
            <person name="de Vries R.P."/>
            <person name="Igarashi K."/>
            <person name="Yadav J.S."/>
            <person name="Grigoriev I.V."/>
            <person name="Master E.R."/>
        </authorList>
    </citation>
    <scope>NUCLEOTIDE SEQUENCE [LARGE SCALE GENOMIC DNA]</scope>
    <source>
        <strain evidence="7 8">HHB-10118-sp</strain>
    </source>
</reference>
<dbReference type="RefSeq" id="XP_007393435.1">
    <property type="nucleotide sequence ID" value="XM_007393373.1"/>
</dbReference>
<dbReference type="PANTHER" id="PTHR24210">
    <property type="entry name" value="LIM DOMAIN-CONTAINING PROTEIN"/>
    <property type="match status" value="1"/>
</dbReference>
<dbReference type="Proteomes" id="UP000008370">
    <property type="component" value="Unassembled WGS sequence"/>
</dbReference>
<dbReference type="PROSITE" id="PS00478">
    <property type="entry name" value="LIM_DOMAIN_1"/>
    <property type="match status" value="1"/>
</dbReference>
<evidence type="ECO:0000256" key="5">
    <source>
        <dbReference type="SAM" id="MobiDB-lite"/>
    </source>
</evidence>
<evidence type="ECO:0000256" key="1">
    <source>
        <dbReference type="ARBA" id="ARBA00022723"/>
    </source>
</evidence>
<evidence type="ECO:0000256" key="3">
    <source>
        <dbReference type="ARBA" id="ARBA00023038"/>
    </source>
</evidence>
<evidence type="ECO:0000256" key="2">
    <source>
        <dbReference type="ARBA" id="ARBA00022833"/>
    </source>
</evidence>
<dbReference type="CDD" id="cd08368">
    <property type="entry name" value="LIM"/>
    <property type="match status" value="3"/>
</dbReference>
<dbReference type="InterPro" id="IPR001781">
    <property type="entry name" value="Znf_LIM"/>
</dbReference>
<dbReference type="GeneID" id="18915413"/>
<dbReference type="PROSITE" id="PS50023">
    <property type="entry name" value="LIM_DOMAIN_2"/>
    <property type="match status" value="2"/>
</dbReference>
<feature type="domain" description="LIM zinc-binding" evidence="6">
    <location>
        <begin position="296"/>
        <end position="357"/>
    </location>
</feature>
<dbReference type="SMART" id="SM00132">
    <property type="entry name" value="LIM"/>
    <property type="match status" value="3"/>
</dbReference>
<name>K5W2K7_PHACS</name>
<keyword evidence="2 4" id="KW-0862">Zinc</keyword>
<dbReference type="Gene3D" id="2.10.110.10">
    <property type="entry name" value="Cysteine Rich Protein"/>
    <property type="match status" value="3"/>
</dbReference>
<accession>K5W2K7</accession>
<evidence type="ECO:0000313" key="8">
    <source>
        <dbReference type="Proteomes" id="UP000008370"/>
    </source>
</evidence>
<dbReference type="GO" id="GO:0046872">
    <property type="term" value="F:metal ion binding"/>
    <property type="evidence" value="ECO:0007669"/>
    <property type="project" value="UniProtKB-KW"/>
</dbReference>
<evidence type="ECO:0000259" key="6">
    <source>
        <dbReference type="PROSITE" id="PS50023"/>
    </source>
</evidence>
<sequence length="359" mass="39012">MMLPPSAVTPSSAISTFSLSSFPIPPQSQPYANGANSAPSWKFRVGEENLRRTLPSVNVGQEDGWGAGPSISVSGSDPANADSIPGIPRISVAGMDDEDVTVPSICIGGPEPSQAQIPRISAPGSGPGENGVPRRMHHPMHPIPAVRNTGGLFCGACGGAILGRSINTMGANWHPGCFRCAACDQLLENLAMYEFEGRLYCSLDYYEKFAPRCYHCQTAIADQDFITLSEVDGLGKRTYHTQHFFCAECGDPFLPPSTTARNFSGDGTFDGGTGEGFTVYNGHPYCERCHVRLRMPKCKKCKKPLRKDMDTLEVLGGKWCLDCFVCKACDGPFTNGRFFLRDEKPFCQRCFEVIIKSEL</sequence>
<dbReference type="HOGENOM" id="CLU_060679_0_0_1"/>
<feature type="region of interest" description="Disordered" evidence="5">
    <location>
        <begin position="58"/>
        <end position="131"/>
    </location>
</feature>